<dbReference type="Proteomes" id="UP000178558">
    <property type="component" value="Unassembled WGS sequence"/>
</dbReference>
<name>A0A1F7J6G3_9BACT</name>
<comment type="caution">
    <text evidence="5">The sequence shown here is derived from an EMBL/GenBank/DDBJ whole genome shotgun (WGS) entry which is preliminary data.</text>
</comment>
<dbReference type="EMBL" id="MGAQ01000003">
    <property type="protein sequence ID" value="OGK51204.1"/>
    <property type="molecule type" value="Genomic_DNA"/>
</dbReference>
<keyword evidence="2" id="KW-0067">ATP-binding</keyword>
<dbReference type="PANTHER" id="PTHR42855">
    <property type="entry name" value="ABC TRANSPORTER ATP-BINDING SUBUNIT"/>
    <property type="match status" value="1"/>
</dbReference>
<feature type="region of interest" description="Disordered" evidence="3">
    <location>
        <begin position="233"/>
        <end position="252"/>
    </location>
</feature>
<dbReference type="InterPro" id="IPR027417">
    <property type="entry name" value="P-loop_NTPase"/>
</dbReference>
<dbReference type="Pfam" id="PF12848">
    <property type="entry name" value="ABC_tran_Xtn"/>
    <property type="match status" value="1"/>
</dbReference>
<dbReference type="GO" id="GO:0016887">
    <property type="term" value="F:ATP hydrolysis activity"/>
    <property type="evidence" value="ECO:0007669"/>
    <property type="project" value="InterPro"/>
</dbReference>
<dbReference type="SUPFAM" id="SSF52540">
    <property type="entry name" value="P-loop containing nucleoside triphosphate hydrolases"/>
    <property type="match status" value="2"/>
</dbReference>
<evidence type="ECO:0000313" key="6">
    <source>
        <dbReference type="Proteomes" id="UP000178558"/>
    </source>
</evidence>
<dbReference type="InterPro" id="IPR003593">
    <property type="entry name" value="AAA+_ATPase"/>
</dbReference>
<dbReference type="Gene3D" id="3.40.50.300">
    <property type="entry name" value="P-loop containing nucleotide triphosphate hydrolases"/>
    <property type="match status" value="2"/>
</dbReference>
<evidence type="ECO:0000259" key="4">
    <source>
        <dbReference type="PROSITE" id="PS50893"/>
    </source>
</evidence>
<sequence length="491" mass="56023">MLIIKNVSKTFQDKKILRNINLSIENTEVVGLVGRNGAGKTTLLRIINREMEIDSGTIESVNEIIGYLPQHFEFQNETIQEYLKKGGLALEEEYRLDVVLEEVGLGHISKQRLARSLSGGERTKLHLASILLKDPTILLLDEPTNNLDLEGLLWLESFIKRFKGGILLTSHDRTFLDNSVDSIVEVEKGELSRFGGNYSFFKAQKEVARENALKQFQNNRKEISKFKNAIKNKQDKARDLTKKRKPKDGDKMGRDFLQAKALKKTVASQKALETRLSKTIELEKPEERVIYPFSFKGEARSTKFMIEAKKITKKYDSFQVFTDVSFTVQGKEHLWVSGKNGSGKSTLLKIMTGNIVPDSGKVELGATINVGYFSQELNESVSDETVLSYLQKLGASTTEAFRYGAYMKINPEDLRRKVNELSRGQRTKLEFIKLLMEDNDLLILDEPTNHLEIDTREQIERALREYQGAIIVASHDRYFLKNIGIDKEYRL</sequence>
<evidence type="ECO:0000313" key="5">
    <source>
        <dbReference type="EMBL" id="OGK51204.1"/>
    </source>
</evidence>
<organism evidence="5 6">
    <name type="scientific">Candidatus Roizmanbacteria bacterium RIFCSPLOWO2_01_FULL_40_42</name>
    <dbReference type="NCBI Taxonomy" id="1802066"/>
    <lineage>
        <taxon>Bacteria</taxon>
        <taxon>Candidatus Roizmaniibacteriota</taxon>
    </lineage>
</organism>
<evidence type="ECO:0000256" key="2">
    <source>
        <dbReference type="ARBA" id="ARBA00022840"/>
    </source>
</evidence>
<dbReference type="GO" id="GO:0005524">
    <property type="term" value="F:ATP binding"/>
    <property type="evidence" value="ECO:0007669"/>
    <property type="project" value="UniProtKB-KW"/>
</dbReference>
<evidence type="ECO:0000256" key="1">
    <source>
        <dbReference type="ARBA" id="ARBA00022741"/>
    </source>
</evidence>
<dbReference type="SMART" id="SM00382">
    <property type="entry name" value="AAA"/>
    <property type="match status" value="2"/>
</dbReference>
<keyword evidence="1" id="KW-0547">Nucleotide-binding</keyword>
<accession>A0A1F7J6G3</accession>
<dbReference type="Pfam" id="PF00005">
    <property type="entry name" value="ABC_tran"/>
    <property type="match status" value="2"/>
</dbReference>
<dbReference type="AlphaFoldDB" id="A0A1F7J6G3"/>
<dbReference type="PANTHER" id="PTHR42855:SF2">
    <property type="entry name" value="DRUG RESISTANCE ABC TRANSPORTER,ATP-BINDING PROTEIN"/>
    <property type="match status" value="1"/>
</dbReference>
<feature type="domain" description="ABC transporter" evidence="4">
    <location>
        <begin position="2"/>
        <end position="213"/>
    </location>
</feature>
<reference evidence="5 6" key="1">
    <citation type="journal article" date="2016" name="Nat. Commun.">
        <title>Thousands of microbial genomes shed light on interconnected biogeochemical processes in an aquifer system.</title>
        <authorList>
            <person name="Anantharaman K."/>
            <person name="Brown C.T."/>
            <person name="Hug L.A."/>
            <person name="Sharon I."/>
            <person name="Castelle C.J."/>
            <person name="Probst A.J."/>
            <person name="Thomas B.C."/>
            <person name="Singh A."/>
            <person name="Wilkins M.J."/>
            <person name="Karaoz U."/>
            <person name="Brodie E.L."/>
            <person name="Williams K.H."/>
            <person name="Hubbard S.S."/>
            <person name="Banfield J.F."/>
        </authorList>
    </citation>
    <scope>NUCLEOTIDE SEQUENCE [LARGE SCALE GENOMIC DNA]</scope>
</reference>
<dbReference type="PROSITE" id="PS50893">
    <property type="entry name" value="ABC_TRANSPORTER_2"/>
    <property type="match status" value="2"/>
</dbReference>
<dbReference type="InterPro" id="IPR032781">
    <property type="entry name" value="ABC_tran_Xtn"/>
</dbReference>
<feature type="domain" description="ABC transporter" evidence="4">
    <location>
        <begin position="306"/>
        <end position="491"/>
    </location>
</feature>
<protein>
    <recommendedName>
        <fullName evidence="4">ABC transporter domain-containing protein</fullName>
    </recommendedName>
</protein>
<evidence type="ECO:0000256" key="3">
    <source>
        <dbReference type="SAM" id="MobiDB-lite"/>
    </source>
</evidence>
<dbReference type="NCBIfam" id="NF000355">
    <property type="entry name" value="ribo_prot_ABC_F"/>
    <property type="match status" value="1"/>
</dbReference>
<proteinExistence type="predicted"/>
<dbReference type="InterPro" id="IPR003439">
    <property type="entry name" value="ABC_transporter-like_ATP-bd"/>
</dbReference>
<dbReference type="InterPro" id="IPR051309">
    <property type="entry name" value="ABCF_ATPase"/>
</dbReference>
<gene>
    <name evidence="5" type="ORF">A3B50_03225</name>
</gene>
<dbReference type="CDD" id="cd03221">
    <property type="entry name" value="ABCF_EF-3"/>
    <property type="match status" value="2"/>
</dbReference>